<evidence type="ECO:0000313" key="3">
    <source>
        <dbReference type="Proteomes" id="UP000578819"/>
    </source>
</evidence>
<reference evidence="2 3" key="1">
    <citation type="submission" date="2020-08" db="EMBL/GenBank/DDBJ databases">
        <title>Sequencing the genomes of 1000 actinobacteria strains.</title>
        <authorList>
            <person name="Klenk H.-P."/>
        </authorList>
    </citation>
    <scope>NUCLEOTIDE SEQUENCE [LARGE SCALE GENOMIC DNA]</scope>
    <source>
        <strain evidence="2 3">DSM 45886</strain>
    </source>
</reference>
<comment type="caution">
    <text evidence="2">The sequence shown here is derived from an EMBL/GenBank/DDBJ whole genome shotgun (WGS) entry which is preliminary data.</text>
</comment>
<dbReference type="RefSeq" id="WP_184535401.1">
    <property type="nucleotide sequence ID" value="NZ_JACHJW010000001.1"/>
</dbReference>
<accession>A0A7W7SR71</accession>
<evidence type="ECO:0000313" key="2">
    <source>
        <dbReference type="EMBL" id="MBB4959482.1"/>
    </source>
</evidence>
<keyword evidence="3" id="KW-1185">Reference proteome</keyword>
<feature type="region of interest" description="Disordered" evidence="1">
    <location>
        <begin position="1"/>
        <end position="22"/>
    </location>
</feature>
<sequence length="204" mass="22871">MNFEQIPDPFADQPDWAPRPPRPIVPVPASGRVELRGQRVLVGLPGLGWRADLRADEKVVQGSRTYVPVIAEHEWYRAEAEQVEVFAPLVPADRVWVETLGRNDDMAAATPSRSDLLSRLVSLDAPVHRPPLPVMEAGSVSGRRVVQIVEATERRDLRAVTEVYTGAEGDICVRVTGEMEWYRWAWSGQPPTTLEVPVHLLWLE</sequence>
<organism evidence="2 3">
    <name type="scientific">Micromonospora polyrhachis</name>
    <dbReference type="NCBI Taxonomy" id="1282883"/>
    <lineage>
        <taxon>Bacteria</taxon>
        <taxon>Bacillati</taxon>
        <taxon>Actinomycetota</taxon>
        <taxon>Actinomycetes</taxon>
        <taxon>Micromonosporales</taxon>
        <taxon>Micromonosporaceae</taxon>
        <taxon>Micromonospora</taxon>
    </lineage>
</organism>
<dbReference type="Proteomes" id="UP000578819">
    <property type="component" value="Unassembled WGS sequence"/>
</dbReference>
<name>A0A7W7SR71_9ACTN</name>
<dbReference type="EMBL" id="JACHJW010000001">
    <property type="protein sequence ID" value="MBB4959482.1"/>
    <property type="molecule type" value="Genomic_DNA"/>
</dbReference>
<gene>
    <name evidence="2" type="ORF">FHR38_003215</name>
</gene>
<dbReference type="AlphaFoldDB" id="A0A7W7SR71"/>
<evidence type="ECO:0000256" key="1">
    <source>
        <dbReference type="SAM" id="MobiDB-lite"/>
    </source>
</evidence>
<proteinExistence type="predicted"/>
<protein>
    <submittedName>
        <fullName evidence="2">Uncharacterized protein</fullName>
    </submittedName>
</protein>